<reference evidence="4 5" key="1">
    <citation type="submission" date="2020-08" db="EMBL/GenBank/DDBJ databases">
        <title>Genomic Encyclopedia of Type Strains, Phase IV (KMG-V): Genome sequencing to study the core and pangenomes of soil and plant-associated prokaryotes.</title>
        <authorList>
            <person name="Whitman W."/>
        </authorList>
    </citation>
    <scope>NUCLEOTIDE SEQUENCE [LARGE SCALE GENOMIC DNA]</scope>
    <source>
        <strain evidence="4 5">S3M1</strain>
    </source>
</reference>
<keyword evidence="1" id="KW-0812">Transmembrane</keyword>
<dbReference type="RefSeq" id="WP_183879589.1">
    <property type="nucleotide sequence ID" value="NZ_JACHCE010000001.1"/>
</dbReference>
<dbReference type="PANTHER" id="PTHR30273:SF2">
    <property type="entry name" value="PROTEIN FECR"/>
    <property type="match status" value="1"/>
</dbReference>
<dbReference type="AlphaFoldDB" id="A0A7W8ZJN0"/>
<gene>
    <name evidence="4" type="ORF">HDE68_001063</name>
</gene>
<dbReference type="EMBL" id="JACHCE010000001">
    <property type="protein sequence ID" value="MBB5635178.1"/>
    <property type="molecule type" value="Genomic_DNA"/>
</dbReference>
<comment type="caution">
    <text evidence="4">The sequence shown here is derived from an EMBL/GenBank/DDBJ whole genome shotgun (WGS) entry which is preliminary data.</text>
</comment>
<dbReference type="Pfam" id="PF16344">
    <property type="entry name" value="FecR_C"/>
    <property type="match status" value="1"/>
</dbReference>
<evidence type="ECO:0000256" key="1">
    <source>
        <dbReference type="SAM" id="Phobius"/>
    </source>
</evidence>
<keyword evidence="1" id="KW-0472">Membrane</keyword>
<dbReference type="Gene3D" id="2.60.120.1440">
    <property type="match status" value="1"/>
</dbReference>
<dbReference type="PIRSF" id="PIRSF018266">
    <property type="entry name" value="FecR"/>
    <property type="match status" value="1"/>
</dbReference>
<feature type="domain" description="FecR protein" evidence="2">
    <location>
        <begin position="130"/>
        <end position="220"/>
    </location>
</feature>
<protein>
    <submittedName>
        <fullName evidence="4">Ferric-dicitrate binding protein FerR (Iron transport regulator)</fullName>
    </submittedName>
</protein>
<dbReference type="Proteomes" id="UP000537204">
    <property type="component" value="Unassembled WGS sequence"/>
</dbReference>
<name>A0A7W8ZJN0_9SPHI</name>
<keyword evidence="1" id="KW-1133">Transmembrane helix</keyword>
<dbReference type="InterPro" id="IPR012373">
    <property type="entry name" value="Ferrdict_sens_TM"/>
</dbReference>
<dbReference type="InterPro" id="IPR006860">
    <property type="entry name" value="FecR"/>
</dbReference>
<dbReference type="InterPro" id="IPR032508">
    <property type="entry name" value="FecR_C"/>
</dbReference>
<proteinExistence type="predicted"/>
<accession>A0A7W8ZJN0</accession>
<dbReference type="GO" id="GO:0016989">
    <property type="term" value="F:sigma factor antagonist activity"/>
    <property type="evidence" value="ECO:0007669"/>
    <property type="project" value="TreeGrafter"/>
</dbReference>
<dbReference type="Pfam" id="PF04773">
    <property type="entry name" value="FecR"/>
    <property type="match status" value="1"/>
</dbReference>
<sequence>MDQETWKFILAYLSDQENAERKQQLNEWLAKDPLHQQKFEQAKLLWQDTAIIQEDEQWKESFKTIREAVKPVVNKNVQPVLNKKALWLKLWPIAAAAAISGAILFVFLFKTHEPVSTAVNPTTWILKTAEPGEIKKVILPDSTEIWLNAGSSVRFPENLKHAALRTVSLTGEAFFKVKKDPLHPFVVQSSILRTRVLGTSFNIRAWAGHNAEVTVLTGKVAVSKDSAGIQTAMVHLLPNQKAVYNIHSALLKKENAADTESAVSWTTGKMVFDQLPVKEVLETISRRYGVEIMTKDSFDGCKLTARFNNVSLTEVMKTLKLTLDIHYTINQHTIYIKGGKCN</sequence>
<evidence type="ECO:0000313" key="4">
    <source>
        <dbReference type="EMBL" id="MBB5635178.1"/>
    </source>
</evidence>
<evidence type="ECO:0000259" key="2">
    <source>
        <dbReference type="Pfam" id="PF04773"/>
    </source>
</evidence>
<dbReference type="Gene3D" id="3.55.50.30">
    <property type="match status" value="1"/>
</dbReference>
<feature type="domain" description="Protein FecR C-terminal" evidence="3">
    <location>
        <begin position="269"/>
        <end position="336"/>
    </location>
</feature>
<evidence type="ECO:0000313" key="5">
    <source>
        <dbReference type="Proteomes" id="UP000537204"/>
    </source>
</evidence>
<evidence type="ECO:0000259" key="3">
    <source>
        <dbReference type="Pfam" id="PF16344"/>
    </source>
</evidence>
<organism evidence="4 5">
    <name type="scientific">Pedobacter cryoconitis</name>
    <dbReference type="NCBI Taxonomy" id="188932"/>
    <lineage>
        <taxon>Bacteria</taxon>
        <taxon>Pseudomonadati</taxon>
        <taxon>Bacteroidota</taxon>
        <taxon>Sphingobacteriia</taxon>
        <taxon>Sphingobacteriales</taxon>
        <taxon>Sphingobacteriaceae</taxon>
        <taxon>Pedobacter</taxon>
    </lineage>
</organism>
<dbReference type="PANTHER" id="PTHR30273">
    <property type="entry name" value="PERIPLASMIC SIGNAL SENSOR AND SIGMA FACTOR ACTIVATOR FECR-RELATED"/>
    <property type="match status" value="1"/>
</dbReference>
<feature type="transmembrane region" description="Helical" evidence="1">
    <location>
        <begin position="90"/>
        <end position="109"/>
    </location>
</feature>